<name>A0AA38YF75_9EURO</name>
<dbReference type="Proteomes" id="UP001172681">
    <property type="component" value="Unassembled WGS sequence"/>
</dbReference>
<dbReference type="InterPro" id="IPR011118">
    <property type="entry name" value="Tannase/feruloyl_esterase"/>
</dbReference>
<evidence type="ECO:0000313" key="9">
    <source>
        <dbReference type="EMBL" id="KAJ9646854.1"/>
    </source>
</evidence>
<comment type="caution">
    <text evidence="9">The sequence shown here is derived from an EMBL/GenBank/DDBJ whole genome shotgun (WGS) entry which is preliminary data.</text>
</comment>
<evidence type="ECO:0000256" key="2">
    <source>
        <dbReference type="ARBA" id="ARBA00022487"/>
    </source>
</evidence>
<proteinExistence type="inferred from homology"/>
<dbReference type="SUPFAM" id="SSF53474">
    <property type="entry name" value="alpha/beta-Hydrolases"/>
    <property type="match status" value="1"/>
</dbReference>
<keyword evidence="4" id="KW-0732">Signal</keyword>
<sequence>MAPPSIVVGAAAAALNCIPQTFHNPNISGLGISSISAHVVNNWSLEIPQGLYTSHEARNVTDVSFCNVTVTSTHPGWNDTINTQLWLPLDPSDWNGRLQMTGGGGLVTGLLYTAMTGALSDGYASVSTDGGHNSLTDLSVWGLYEDQNPNLYNVLDFAQNSLHEAAVMGKTLTKDFYGKNVSYSYYTGCSTGGRQGLAIAQNYPEDFDGILASAPALKWNDIAIQMLYPMVNLLDQHDGFPNQCELDALTAAAVEACDPKDGVTDGIISAPELCDLDPLTMVGRSIPCGTSSEGHVVNISRIAAIGAKGAWYPVEQSGTALWLGFGQQAQLGGLMNTTTTTTTTNSPSGVSEPEPVPFGPSVQWLACMLKHDPAYDWRTNYNVQQMYEQLKSPENALYRGILSADNPDLSKFRDAGGKMITWQGMADDNIPTAESQDYYQSVEAHDPDVRDYYRYFQPPGIGHCLGGPGFFPGQTFENLVDWVEHGRAPDSLLGVTQPDFNGVISQRPICLYPKRAKYDGEGEVTAAGSWTCQ</sequence>
<dbReference type="PANTHER" id="PTHR33938:SF8">
    <property type="entry name" value="CARBOXYLIC ESTER HYDROLASE"/>
    <property type="match status" value="1"/>
</dbReference>
<protein>
    <recommendedName>
        <fullName evidence="8">Carboxylic ester hydrolase</fullName>
        <ecNumber evidence="8">3.1.1.-</ecNumber>
    </recommendedName>
</protein>
<organism evidence="9 10">
    <name type="scientific">Knufia peltigerae</name>
    <dbReference type="NCBI Taxonomy" id="1002370"/>
    <lineage>
        <taxon>Eukaryota</taxon>
        <taxon>Fungi</taxon>
        <taxon>Dikarya</taxon>
        <taxon>Ascomycota</taxon>
        <taxon>Pezizomycotina</taxon>
        <taxon>Eurotiomycetes</taxon>
        <taxon>Chaetothyriomycetidae</taxon>
        <taxon>Chaetothyriales</taxon>
        <taxon>Trichomeriaceae</taxon>
        <taxon>Knufia</taxon>
    </lineage>
</organism>
<dbReference type="EMBL" id="JAPDRN010000002">
    <property type="protein sequence ID" value="KAJ9646854.1"/>
    <property type="molecule type" value="Genomic_DNA"/>
</dbReference>
<keyword evidence="5 8" id="KW-0378">Hydrolase</keyword>
<keyword evidence="2" id="KW-0719">Serine esterase</keyword>
<dbReference type="GO" id="GO:0046872">
    <property type="term" value="F:metal ion binding"/>
    <property type="evidence" value="ECO:0007669"/>
    <property type="project" value="UniProtKB-KW"/>
</dbReference>
<evidence type="ECO:0000313" key="10">
    <source>
        <dbReference type="Proteomes" id="UP001172681"/>
    </source>
</evidence>
<keyword evidence="10" id="KW-1185">Reference proteome</keyword>
<dbReference type="PANTHER" id="PTHR33938">
    <property type="entry name" value="FERULOYL ESTERASE B-RELATED"/>
    <property type="match status" value="1"/>
</dbReference>
<gene>
    <name evidence="9" type="ORF">H2204_000546</name>
</gene>
<dbReference type="EC" id="3.1.1.-" evidence="8"/>
<evidence type="ECO:0000256" key="5">
    <source>
        <dbReference type="ARBA" id="ARBA00022801"/>
    </source>
</evidence>
<keyword evidence="6" id="KW-0106">Calcium</keyword>
<evidence type="ECO:0000256" key="7">
    <source>
        <dbReference type="ARBA" id="ARBA00023157"/>
    </source>
</evidence>
<accession>A0AA38YF75</accession>
<dbReference type="InterPro" id="IPR029058">
    <property type="entry name" value="AB_hydrolase_fold"/>
</dbReference>
<comment type="similarity">
    <text evidence="1 8">Belongs to the tannase family.</text>
</comment>
<dbReference type="Gene3D" id="3.40.50.1820">
    <property type="entry name" value="alpha/beta hydrolase"/>
    <property type="match status" value="1"/>
</dbReference>
<evidence type="ECO:0000256" key="4">
    <source>
        <dbReference type="ARBA" id="ARBA00022729"/>
    </source>
</evidence>
<dbReference type="Pfam" id="PF07519">
    <property type="entry name" value="Tannase"/>
    <property type="match status" value="1"/>
</dbReference>
<evidence type="ECO:0000256" key="6">
    <source>
        <dbReference type="ARBA" id="ARBA00022837"/>
    </source>
</evidence>
<evidence type="ECO:0000256" key="8">
    <source>
        <dbReference type="RuleBase" id="RU361238"/>
    </source>
</evidence>
<reference evidence="9" key="1">
    <citation type="submission" date="2022-10" db="EMBL/GenBank/DDBJ databases">
        <title>Culturing micro-colonial fungi from biological soil crusts in the Mojave desert and describing Neophaeococcomyces mojavensis, and introducing the new genera and species Taxawa tesnikishii.</title>
        <authorList>
            <person name="Kurbessoian T."/>
            <person name="Stajich J.E."/>
        </authorList>
    </citation>
    <scope>NUCLEOTIDE SEQUENCE</scope>
    <source>
        <strain evidence="9">TK_35</strain>
    </source>
</reference>
<evidence type="ECO:0000256" key="3">
    <source>
        <dbReference type="ARBA" id="ARBA00022723"/>
    </source>
</evidence>
<keyword evidence="7" id="KW-1015">Disulfide bond</keyword>
<dbReference type="AlphaFoldDB" id="A0AA38YF75"/>
<keyword evidence="3" id="KW-0479">Metal-binding</keyword>
<dbReference type="GO" id="GO:0030600">
    <property type="term" value="F:feruloyl esterase activity"/>
    <property type="evidence" value="ECO:0007669"/>
    <property type="project" value="UniProtKB-ARBA"/>
</dbReference>
<evidence type="ECO:0000256" key="1">
    <source>
        <dbReference type="ARBA" id="ARBA00006249"/>
    </source>
</evidence>